<dbReference type="AlphaFoldDB" id="A0A8X8C4B7"/>
<comment type="caution">
    <text evidence="1">The sequence shown here is derived from an EMBL/GenBank/DDBJ whole genome shotgun (WGS) entry which is preliminary data.</text>
</comment>
<gene>
    <name evidence="1" type="ORF">POTOM_056781</name>
</gene>
<organism evidence="1 2">
    <name type="scientific">Populus tomentosa</name>
    <name type="common">Chinese white poplar</name>
    <dbReference type="NCBI Taxonomy" id="118781"/>
    <lineage>
        <taxon>Eukaryota</taxon>
        <taxon>Viridiplantae</taxon>
        <taxon>Streptophyta</taxon>
        <taxon>Embryophyta</taxon>
        <taxon>Tracheophyta</taxon>
        <taxon>Spermatophyta</taxon>
        <taxon>Magnoliopsida</taxon>
        <taxon>eudicotyledons</taxon>
        <taxon>Gunneridae</taxon>
        <taxon>Pentapetalae</taxon>
        <taxon>rosids</taxon>
        <taxon>fabids</taxon>
        <taxon>Malpighiales</taxon>
        <taxon>Salicaceae</taxon>
        <taxon>Saliceae</taxon>
        <taxon>Populus</taxon>
    </lineage>
</organism>
<proteinExistence type="predicted"/>
<evidence type="ECO:0000313" key="1">
    <source>
        <dbReference type="EMBL" id="KAG6739194.1"/>
    </source>
</evidence>
<protein>
    <submittedName>
        <fullName evidence="1">Uncharacterized protein</fullName>
    </submittedName>
</protein>
<dbReference type="Proteomes" id="UP000886885">
    <property type="component" value="Chromosome 18D"/>
</dbReference>
<name>A0A8X8C4B7_POPTO</name>
<accession>A0A8X8C4B7</accession>
<reference evidence="1" key="1">
    <citation type="journal article" date="2020" name="bioRxiv">
        <title>Hybrid origin of Populus tomentosa Carr. identified through genome sequencing and phylogenomic analysis.</title>
        <authorList>
            <person name="An X."/>
            <person name="Gao K."/>
            <person name="Chen Z."/>
            <person name="Li J."/>
            <person name="Yang X."/>
            <person name="Yang X."/>
            <person name="Zhou J."/>
            <person name="Guo T."/>
            <person name="Zhao T."/>
            <person name="Huang S."/>
            <person name="Miao D."/>
            <person name="Khan W.U."/>
            <person name="Rao P."/>
            <person name="Ye M."/>
            <person name="Lei B."/>
            <person name="Liao W."/>
            <person name="Wang J."/>
            <person name="Ji L."/>
            <person name="Li Y."/>
            <person name="Guo B."/>
            <person name="Mustafa N.S."/>
            <person name="Li S."/>
            <person name="Yun Q."/>
            <person name="Keller S.R."/>
            <person name="Mao J."/>
            <person name="Zhang R."/>
            <person name="Strauss S.H."/>
        </authorList>
    </citation>
    <scope>NUCLEOTIDE SEQUENCE</scope>
    <source>
        <strain evidence="1">GM15</strain>
        <tissue evidence="1">Leaf</tissue>
    </source>
</reference>
<keyword evidence="2" id="KW-1185">Reference proteome</keyword>
<evidence type="ECO:0000313" key="2">
    <source>
        <dbReference type="Proteomes" id="UP000886885"/>
    </source>
</evidence>
<dbReference type="EMBL" id="JAAWWB010000036">
    <property type="protein sequence ID" value="KAG6739194.1"/>
    <property type="molecule type" value="Genomic_DNA"/>
</dbReference>
<sequence>MFLRRPAAHEVPWERKSKGLHSHAVTSLGIYHEFQMPWQYFRGFCIRTYRDRFSFGTQFHSQLLRILDSSVGDESLWMSLGKCWDASGTPRAATAAWKSAEEKGLNRPKPTTICSGPGFSGGNSMATVSYLQGGK</sequence>